<feature type="transmembrane region" description="Helical" evidence="1">
    <location>
        <begin position="74"/>
        <end position="91"/>
    </location>
</feature>
<name>A0A916E949_9GLOM</name>
<evidence type="ECO:0000313" key="3">
    <source>
        <dbReference type="Proteomes" id="UP000684084"/>
    </source>
</evidence>
<sequence length="95" mass="10586">MYSEKTYEDEGKSLALLVGSGKTRSLYELLCKTFGIYISLSAGNGSKNLGSQDMDISIRELGRYLTANDPEMNTIYALKFTCAIFLGRLFILNKL</sequence>
<dbReference type="VEuPathDB" id="FungiDB:RhiirFUN_007468"/>
<keyword evidence="1" id="KW-0472">Membrane</keyword>
<proteinExistence type="predicted"/>
<protein>
    <submittedName>
        <fullName evidence="2">Uncharacterized protein</fullName>
    </submittedName>
</protein>
<keyword evidence="1" id="KW-1133">Transmembrane helix</keyword>
<organism evidence="2 3">
    <name type="scientific">Rhizophagus irregularis</name>
    <dbReference type="NCBI Taxonomy" id="588596"/>
    <lineage>
        <taxon>Eukaryota</taxon>
        <taxon>Fungi</taxon>
        <taxon>Fungi incertae sedis</taxon>
        <taxon>Mucoromycota</taxon>
        <taxon>Glomeromycotina</taxon>
        <taxon>Glomeromycetes</taxon>
        <taxon>Glomerales</taxon>
        <taxon>Glomeraceae</taxon>
        <taxon>Rhizophagus</taxon>
    </lineage>
</organism>
<dbReference type="OrthoDB" id="2393824at2759"/>
<dbReference type="EMBL" id="CAGKOT010000026">
    <property type="protein sequence ID" value="CAB5369604.1"/>
    <property type="molecule type" value="Genomic_DNA"/>
</dbReference>
<dbReference type="Proteomes" id="UP000684084">
    <property type="component" value="Unassembled WGS sequence"/>
</dbReference>
<dbReference type="AlphaFoldDB" id="A0A916E949"/>
<comment type="caution">
    <text evidence="2">The sequence shown here is derived from an EMBL/GenBank/DDBJ whole genome shotgun (WGS) entry which is preliminary data.</text>
</comment>
<evidence type="ECO:0000313" key="2">
    <source>
        <dbReference type="EMBL" id="CAB5369604.1"/>
    </source>
</evidence>
<keyword evidence="1" id="KW-0812">Transmembrane</keyword>
<accession>A0A916E949</accession>
<gene>
    <name evidence="2" type="ORF">CHRIB12_LOCUS12267</name>
</gene>
<reference evidence="2" key="1">
    <citation type="submission" date="2020-05" db="EMBL/GenBank/DDBJ databases">
        <authorList>
            <person name="Rincon C."/>
            <person name="Sanders R I."/>
            <person name="Robbins C."/>
            <person name="Chaturvedi A."/>
        </authorList>
    </citation>
    <scope>NUCLEOTIDE SEQUENCE</scope>
    <source>
        <strain evidence="2">CHB12</strain>
    </source>
</reference>
<evidence type="ECO:0000256" key="1">
    <source>
        <dbReference type="SAM" id="Phobius"/>
    </source>
</evidence>